<dbReference type="RefSeq" id="XP_007388328.1">
    <property type="nucleotide sequence ID" value="XM_007388266.1"/>
</dbReference>
<feature type="non-terminal residue" evidence="2">
    <location>
        <position position="260"/>
    </location>
</feature>
<dbReference type="AlphaFoldDB" id="R7S2U0"/>
<evidence type="ECO:0000313" key="2">
    <source>
        <dbReference type="EMBL" id="EIN04533.1"/>
    </source>
</evidence>
<feature type="region of interest" description="Disordered" evidence="1">
    <location>
        <begin position="1"/>
        <end position="63"/>
    </location>
</feature>
<evidence type="ECO:0000313" key="3">
    <source>
        <dbReference type="Proteomes" id="UP000054196"/>
    </source>
</evidence>
<dbReference type="HOGENOM" id="CLU_1071826_0_0_1"/>
<reference evidence="3" key="1">
    <citation type="journal article" date="2012" name="Science">
        <title>The Paleozoic origin of enzymatic lignin decomposition reconstructed from 31 fungal genomes.</title>
        <authorList>
            <person name="Floudas D."/>
            <person name="Binder M."/>
            <person name="Riley R."/>
            <person name="Barry K."/>
            <person name="Blanchette R.A."/>
            <person name="Henrissat B."/>
            <person name="Martinez A.T."/>
            <person name="Otillar R."/>
            <person name="Spatafora J.W."/>
            <person name="Yadav J.S."/>
            <person name="Aerts A."/>
            <person name="Benoit I."/>
            <person name="Boyd A."/>
            <person name="Carlson A."/>
            <person name="Copeland A."/>
            <person name="Coutinho P.M."/>
            <person name="de Vries R.P."/>
            <person name="Ferreira P."/>
            <person name="Findley K."/>
            <person name="Foster B."/>
            <person name="Gaskell J."/>
            <person name="Glotzer D."/>
            <person name="Gorecki P."/>
            <person name="Heitman J."/>
            <person name="Hesse C."/>
            <person name="Hori C."/>
            <person name="Igarashi K."/>
            <person name="Jurgens J.A."/>
            <person name="Kallen N."/>
            <person name="Kersten P."/>
            <person name="Kohler A."/>
            <person name="Kuees U."/>
            <person name="Kumar T.K.A."/>
            <person name="Kuo A."/>
            <person name="LaButti K."/>
            <person name="Larrondo L.F."/>
            <person name="Lindquist E."/>
            <person name="Ling A."/>
            <person name="Lombard V."/>
            <person name="Lucas S."/>
            <person name="Lundell T."/>
            <person name="Martin R."/>
            <person name="McLaughlin D.J."/>
            <person name="Morgenstern I."/>
            <person name="Morin E."/>
            <person name="Murat C."/>
            <person name="Nagy L.G."/>
            <person name="Nolan M."/>
            <person name="Ohm R.A."/>
            <person name="Patyshakuliyeva A."/>
            <person name="Rokas A."/>
            <person name="Ruiz-Duenas F.J."/>
            <person name="Sabat G."/>
            <person name="Salamov A."/>
            <person name="Samejima M."/>
            <person name="Schmutz J."/>
            <person name="Slot J.C."/>
            <person name="St John F."/>
            <person name="Stenlid J."/>
            <person name="Sun H."/>
            <person name="Sun S."/>
            <person name="Syed K."/>
            <person name="Tsang A."/>
            <person name="Wiebenga A."/>
            <person name="Young D."/>
            <person name="Pisabarro A."/>
            <person name="Eastwood D.C."/>
            <person name="Martin F."/>
            <person name="Cullen D."/>
            <person name="Grigoriev I.V."/>
            <person name="Hibbett D.S."/>
        </authorList>
    </citation>
    <scope>NUCLEOTIDE SEQUENCE [LARGE SCALE GENOMIC DNA]</scope>
    <source>
        <strain evidence="3">HHB-11173 SS5</strain>
    </source>
</reference>
<gene>
    <name evidence="2" type="ORF">PUNSTDRAFT_146485</name>
</gene>
<accession>R7S2U0</accession>
<evidence type="ECO:0000256" key="1">
    <source>
        <dbReference type="SAM" id="MobiDB-lite"/>
    </source>
</evidence>
<organism evidence="2 3">
    <name type="scientific">Punctularia strigosozonata (strain HHB-11173)</name>
    <name type="common">White-rot fungus</name>
    <dbReference type="NCBI Taxonomy" id="741275"/>
    <lineage>
        <taxon>Eukaryota</taxon>
        <taxon>Fungi</taxon>
        <taxon>Dikarya</taxon>
        <taxon>Basidiomycota</taxon>
        <taxon>Agaricomycotina</taxon>
        <taxon>Agaricomycetes</taxon>
        <taxon>Corticiales</taxon>
        <taxon>Punctulariaceae</taxon>
        <taxon>Punctularia</taxon>
    </lineage>
</organism>
<proteinExistence type="predicted"/>
<dbReference type="Proteomes" id="UP000054196">
    <property type="component" value="Unassembled WGS sequence"/>
</dbReference>
<dbReference type="KEGG" id="psq:PUNSTDRAFT_146485"/>
<dbReference type="GeneID" id="18881655"/>
<protein>
    <submittedName>
        <fullName evidence="2">Uncharacterized protein</fullName>
    </submittedName>
</protein>
<sequence>MSQDTTTSIGVPGPSSPPRAHPAAMAEPSLRRTRGKRRAGSPTVIDEGRTKRSRMDSGRRDRKARAVRALADIEWLRDCKGDVLAATTEVKQGYERLKATIVDLAKKRARRTALAAKMPTISEEARRFANATPEQRDVMFRAKYGAKKPWREHTAEELEALYRAHAGLPKRPQDYTFEELAELYRSQLDACPVHCTCRRTALQQSWFDNSSILRPRPRMGVDAQGIAFQDWSACPPQTSQQRAILPEKEMLLDRQLAAVW</sequence>
<dbReference type="EMBL" id="JH687554">
    <property type="protein sequence ID" value="EIN04533.1"/>
    <property type="molecule type" value="Genomic_DNA"/>
</dbReference>
<keyword evidence="3" id="KW-1185">Reference proteome</keyword>
<name>R7S2U0_PUNST</name>
<feature type="compositionally biased region" description="Basic and acidic residues" evidence="1">
    <location>
        <begin position="46"/>
        <end position="59"/>
    </location>
</feature>